<evidence type="ECO:0000313" key="5">
    <source>
        <dbReference type="Proteomes" id="UP000652847"/>
    </source>
</evidence>
<comment type="similarity">
    <text evidence="2">Belongs to the bacterial solute-binding protein 2 family.</text>
</comment>
<organism evidence="4 5">
    <name type="scientific">Blautia segnis</name>
    <dbReference type="NCBI Taxonomy" id="2763030"/>
    <lineage>
        <taxon>Bacteria</taxon>
        <taxon>Bacillati</taxon>
        <taxon>Bacillota</taxon>
        <taxon>Clostridia</taxon>
        <taxon>Lachnospirales</taxon>
        <taxon>Lachnospiraceae</taxon>
        <taxon>Blautia</taxon>
    </lineage>
</organism>
<dbReference type="RefSeq" id="WP_186901191.1">
    <property type="nucleotide sequence ID" value="NZ_JACOOT010000016.1"/>
</dbReference>
<dbReference type="Proteomes" id="UP000652847">
    <property type="component" value="Unassembled WGS sequence"/>
</dbReference>
<dbReference type="SUPFAM" id="SSF53822">
    <property type="entry name" value="Periplasmic binding protein-like I"/>
    <property type="match status" value="1"/>
</dbReference>
<evidence type="ECO:0000313" key="4">
    <source>
        <dbReference type="EMBL" id="MBC5650924.1"/>
    </source>
</evidence>
<dbReference type="InterPro" id="IPR050555">
    <property type="entry name" value="Bact_Solute-Bind_Prot2"/>
</dbReference>
<sequence>MRKVAVIPAVLLTVLCTLNGCKKEEVEKVIEPLVADIQTAETSQEAQEEEDPVIPEIDASVEIQPGARIAVVSKSTSGSYWSLVRQGMEQAVEDVNEAYGFGKDEQITMTFEGASDEKDVSSQVNTLDAVIAENPDVLCISASDTNSLQAQLESAKENGIPVVAFDSSVSDSKMVRAFRGTDNKRVGEIAAYRLAVAIGKMGKVAVFSAQEKTQSIQERVEGFTSYMENYPDIDVVEIVYQDQVDDMTAAMQEVLEKNPQLEGVFCTNADISGLYLDMPKDETQDPVVMVGVDATAKQQEAIRNSKEVGVVSQQPYAIGYQTIWTALLTTAPNKSVEITRNLRIDPAWIDASNIDDPANSAYLYSN</sequence>
<dbReference type="GO" id="GO:0030246">
    <property type="term" value="F:carbohydrate binding"/>
    <property type="evidence" value="ECO:0007669"/>
    <property type="project" value="TreeGrafter"/>
</dbReference>
<protein>
    <submittedName>
        <fullName evidence="4">Substrate-binding domain-containing protein</fullName>
    </submittedName>
</protein>
<dbReference type="EMBL" id="JACOOT010000016">
    <property type="protein sequence ID" value="MBC5650924.1"/>
    <property type="molecule type" value="Genomic_DNA"/>
</dbReference>
<dbReference type="Pfam" id="PF13407">
    <property type="entry name" value="Peripla_BP_4"/>
    <property type="match status" value="1"/>
</dbReference>
<dbReference type="PANTHER" id="PTHR30036">
    <property type="entry name" value="D-XYLOSE-BINDING PERIPLASMIC PROTEIN"/>
    <property type="match status" value="1"/>
</dbReference>
<evidence type="ECO:0000259" key="3">
    <source>
        <dbReference type="Pfam" id="PF13407"/>
    </source>
</evidence>
<name>A0A8I0AIF1_9FIRM</name>
<dbReference type="GO" id="GO:0030288">
    <property type="term" value="C:outer membrane-bounded periplasmic space"/>
    <property type="evidence" value="ECO:0007669"/>
    <property type="project" value="TreeGrafter"/>
</dbReference>
<proteinExistence type="inferred from homology"/>
<evidence type="ECO:0000256" key="1">
    <source>
        <dbReference type="ARBA" id="ARBA00004196"/>
    </source>
</evidence>
<dbReference type="InterPro" id="IPR028082">
    <property type="entry name" value="Peripla_BP_I"/>
</dbReference>
<gene>
    <name evidence="4" type="ORF">H8S54_07340</name>
</gene>
<accession>A0A8I0AIF1</accession>
<dbReference type="InterPro" id="IPR025997">
    <property type="entry name" value="SBP_2_dom"/>
</dbReference>
<comment type="subcellular location">
    <subcellularLocation>
        <location evidence="1">Cell envelope</location>
    </subcellularLocation>
</comment>
<reference evidence="4 5" key="1">
    <citation type="submission" date="2020-08" db="EMBL/GenBank/DDBJ databases">
        <title>Genome public.</title>
        <authorList>
            <person name="Liu C."/>
            <person name="Sun Q."/>
        </authorList>
    </citation>
    <scope>NUCLEOTIDE SEQUENCE [LARGE SCALE GENOMIC DNA]</scope>
    <source>
        <strain evidence="4 5">BX17</strain>
    </source>
</reference>
<feature type="domain" description="Periplasmic binding protein" evidence="3">
    <location>
        <begin position="69"/>
        <end position="327"/>
    </location>
</feature>
<comment type="caution">
    <text evidence="4">The sequence shown here is derived from an EMBL/GenBank/DDBJ whole genome shotgun (WGS) entry which is preliminary data.</text>
</comment>
<keyword evidence="5" id="KW-1185">Reference proteome</keyword>
<dbReference type="PANTHER" id="PTHR30036:SF7">
    <property type="entry name" value="ABC TRANSPORTER PERIPLASMIC-BINDING PROTEIN YPHF"/>
    <property type="match status" value="1"/>
</dbReference>
<dbReference type="Gene3D" id="3.40.50.2300">
    <property type="match status" value="2"/>
</dbReference>
<dbReference type="AlphaFoldDB" id="A0A8I0AIF1"/>
<evidence type="ECO:0000256" key="2">
    <source>
        <dbReference type="ARBA" id="ARBA00007639"/>
    </source>
</evidence>